<keyword evidence="2" id="KW-1185">Reference proteome</keyword>
<evidence type="ECO:0000313" key="2">
    <source>
        <dbReference type="Proteomes" id="UP000551127"/>
    </source>
</evidence>
<dbReference type="AlphaFoldDB" id="A0A7K4Z8F2"/>
<proteinExistence type="predicted"/>
<dbReference type="Proteomes" id="UP000551127">
    <property type="component" value="Unassembled WGS sequence"/>
</dbReference>
<feature type="non-terminal residue" evidence="1">
    <location>
        <position position="85"/>
    </location>
</feature>
<name>A0A7K4Z8F2_BUCAB</name>
<protein>
    <submittedName>
        <fullName evidence="1">SC24B protein</fullName>
    </submittedName>
</protein>
<comment type="caution">
    <text evidence="1">The sequence shown here is derived from an EMBL/GenBank/DDBJ whole genome shotgun (WGS) entry which is preliminary data.</text>
</comment>
<organism evidence="1 2">
    <name type="scientific">Bucorvus abyssinicus</name>
    <name type="common">Northern ground-hornbill</name>
    <name type="synonym">Abyssinian ground-hornbill</name>
    <dbReference type="NCBI Taxonomy" id="153643"/>
    <lineage>
        <taxon>Eukaryota</taxon>
        <taxon>Metazoa</taxon>
        <taxon>Chordata</taxon>
        <taxon>Craniata</taxon>
        <taxon>Vertebrata</taxon>
        <taxon>Euteleostomi</taxon>
        <taxon>Archelosauria</taxon>
        <taxon>Archosauria</taxon>
        <taxon>Dinosauria</taxon>
        <taxon>Saurischia</taxon>
        <taxon>Theropoda</taxon>
        <taxon>Coelurosauria</taxon>
        <taxon>Aves</taxon>
        <taxon>Neognathae</taxon>
        <taxon>Neoaves</taxon>
        <taxon>Telluraves</taxon>
        <taxon>Coraciimorphae</taxon>
        <taxon>Bucerotiformes</taxon>
        <taxon>Bucorvidae</taxon>
        <taxon>Bucorvus</taxon>
    </lineage>
</organism>
<accession>A0A7K4Z8F2</accession>
<sequence length="85" mass="9523">VLSQKAFRTGTSRCLDDRIHAVCQLESQPRVRLVTMTPPNFYRTDKLTDESTIHVTDSCSPPPLQKWSAEELARKGAFLTDCASV</sequence>
<reference evidence="1 2" key="1">
    <citation type="submission" date="2019-09" db="EMBL/GenBank/DDBJ databases">
        <title>Bird 10,000 Genomes (B10K) Project - Family phase.</title>
        <authorList>
            <person name="Zhang G."/>
        </authorList>
    </citation>
    <scope>NUCLEOTIDE SEQUENCE [LARGE SCALE GENOMIC DNA]</scope>
    <source>
        <strain evidence="1">B10K-DU-012-80</strain>
    </source>
</reference>
<dbReference type="EMBL" id="VYZL01005873">
    <property type="protein sequence ID" value="NWR67484.1"/>
    <property type="molecule type" value="Genomic_DNA"/>
</dbReference>
<feature type="non-terminal residue" evidence="1">
    <location>
        <position position="1"/>
    </location>
</feature>
<gene>
    <name evidence="1" type="primary">Sec24b_1</name>
    <name evidence="1" type="ORF">BUCABY_R09075</name>
</gene>
<evidence type="ECO:0000313" key="1">
    <source>
        <dbReference type="EMBL" id="NWR67484.1"/>
    </source>
</evidence>
<dbReference type="OrthoDB" id="49016at2759"/>